<accession>A0ABR6BRA9</accession>
<evidence type="ECO:0000313" key="2">
    <source>
        <dbReference type="Proteomes" id="UP000517916"/>
    </source>
</evidence>
<reference evidence="1 2" key="1">
    <citation type="submission" date="2020-08" db="EMBL/GenBank/DDBJ databases">
        <title>Genomic Encyclopedia of Archaeal and Bacterial Type Strains, Phase II (KMG-II): from individual species to whole genera.</title>
        <authorList>
            <person name="Goeker M."/>
        </authorList>
    </citation>
    <scope>NUCLEOTIDE SEQUENCE [LARGE SCALE GENOMIC DNA]</scope>
    <source>
        <strain evidence="1 2">DSM 43850</strain>
    </source>
</reference>
<sequence length="307" mass="34474">MARRAEEIRAAIGPEHPVGANRAAERLAERLGLEVEGADVRLLAEQGLLHAVGDYKGFNLYDCRDVDEIDPALVEQCVVERLAWAEASMYTRDAAKQLGWTLEEFLRVAGERSLRQGRFGRFLRDDVELLHDDEELDEAVRGARLLGSDEAAHLIELQRRDFDYCVAAGWVSPADEVDRKVGRRRWVVVPLYRASDVLAVLEIPGVAWDEVRSVPPGQPSRLREFASLPLARATLVRGFAADLGERHGITVTADYDDRRDRWELEWAPNAERAPSREDVRAALLADPDLKPHSPRIALRVSTSDKES</sequence>
<keyword evidence="2" id="KW-1185">Reference proteome</keyword>
<gene>
    <name evidence="1" type="ORF">BC739_006636</name>
</gene>
<dbReference type="RefSeq" id="WP_182839338.1">
    <property type="nucleotide sequence ID" value="NZ_BAAABQ010000004.1"/>
</dbReference>
<dbReference type="EMBL" id="JACJID010000005">
    <property type="protein sequence ID" value="MBA8929418.1"/>
    <property type="molecule type" value="Genomic_DNA"/>
</dbReference>
<protein>
    <submittedName>
        <fullName evidence="1">Uncharacterized protein</fullName>
    </submittedName>
</protein>
<comment type="caution">
    <text evidence="1">The sequence shown here is derived from an EMBL/GenBank/DDBJ whole genome shotgun (WGS) entry which is preliminary data.</text>
</comment>
<dbReference type="Proteomes" id="UP000517916">
    <property type="component" value="Unassembled WGS sequence"/>
</dbReference>
<organism evidence="1 2">
    <name type="scientific">Kutzneria viridogrisea</name>
    <dbReference type="NCBI Taxonomy" id="47990"/>
    <lineage>
        <taxon>Bacteria</taxon>
        <taxon>Bacillati</taxon>
        <taxon>Actinomycetota</taxon>
        <taxon>Actinomycetes</taxon>
        <taxon>Pseudonocardiales</taxon>
        <taxon>Pseudonocardiaceae</taxon>
        <taxon>Kutzneria</taxon>
    </lineage>
</organism>
<proteinExistence type="predicted"/>
<name>A0ABR6BRA9_9PSEU</name>
<evidence type="ECO:0000313" key="1">
    <source>
        <dbReference type="EMBL" id="MBA8929418.1"/>
    </source>
</evidence>